<organism evidence="5 6">
    <name type="scientific">Spirosoma arboris</name>
    <dbReference type="NCBI Taxonomy" id="2682092"/>
    <lineage>
        <taxon>Bacteria</taxon>
        <taxon>Pseudomonadati</taxon>
        <taxon>Bacteroidota</taxon>
        <taxon>Cytophagia</taxon>
        <taxon>Cytophagales</taxon>
        <taxon>Cytophagaceae</taxon>
        <taxon>Spirosoma</taxon>
    </lineage>
</organism>
<evidence type="ECO:0000256" key="1">
    <source>
        <dbReference type="ARBA" id="ARBA00001933"/>
    </source>
</evidence>
<evidence type="ECO:0000256" key="2">
    <source>
        <dbReference type="ARBA" id="ARBA00006966"/>
    </source>
</evidence>
<reference evidence="5 6" key="1">
    <citation type="submission" date="2019-12" db="EMBL/GenBank/DDBJ databases">
        <title>Spirosoma sp. HMF4905 genome sequencing and assembly.</title>
        <authorList>
            <person name="Kang H."/>
            <person name="Cha I."/>
            <person name="Kim H."/>
            <person name="Joh K."/>
        </authorList>
    </citation>
    <scope>NUCLEOTIDE SEQUENCE [LARGE SCALE GENOMIC DNA]</scope>
    <source>
        <strain evidence="5 6">HMF4905</strain>
    </source>
</reference>
<proteinExistence type="inferred from homology"/>
<dbReference type="Pfam" id="PF01212">
    <property type="entry name" value="Beta_elim_lyase"/>
    <property type="match status" value="1"/>
</dbReference>
<dbReference type="EMBL" id="WPIN01000011">
    <property type="protein sequence ID" value="MVM33454.1"/>
    <property type="molecule type" value="Genomic_DNA"/>
</dbReference>
<dbReference type="PANTHER" id="PTHR48097:SF9">
    <property type="entry name" value="L-THREONINE ALDOLASE"/>
    <property type="match status" value="1"/>
</dbReference>
<dbReference type="GO" id="GO:0005829">
    <property type="term" value="C:cytosol"/>
    <property type="evidence" value="ECO:0007669"/>
    <property type="project" value="TreeGrafter"/>
</dbReference>
<evidence type="ECO:0000313" key="6">
    <source>
        <dbReference type="Proteomes" id="UP000436006"/>
    </source>
</evidence>
<dbReference type="Proteomes" id="UP000436006">
    <property type="component" value="Unassembled WGS sequence"/>
</dbReference>
<comment type="similarity">
    <text evidence="2">Belongs to the threonine aldolase family.</text>
</comment>
<dbReference type="PANTHER" id="PTHR48097">
    <property type="entry name" value="L-THREONINE ALDOLASE-RELATED"/>
    <property type="match status" value="1"/>
</dbReference>
<dbReference type="GO" id="GO:0008483">
    <property type="term" value="F:transaminase activity"/>
    <property type="evidence" value="ECO:0007669"/>
    <property type="project" value="UniProtKB-KW"/>
</dbReference>
<dbReference type="AlphaFoldDB" id="A0A7K1SIB2"/>
<accession>A0A7K1SIB2</accession>
<dbReference type="GO" id="GO:0006567">
    <property type="term" value="P:L-threonine catabolic process"/>
    <property type="evidence" value="ECO:0007669"/>
    <property type="project" value="TreeGrafter"/>
</dbReference>
<dbReference type="InterPro" id="IPR015424">
    <property type="entry name" value="PyrdxlP-dep_Trfase"/>
</dbReference>
<dbReference type="SUPFAM" id="SSF53383">
    <property type="entry name" value="PLP-dependent transferases"/>
    <property type="match status" value="1"/>
</dbReference>
<name>A0A7K1SIB2_9BACT</name>
<gene>
    <name evidence="5" type="ORF">GO755_25685</name>
</gene>
<keyword evidence="6" id="KW-1185">Reference proteome</keyword>
<sequence>MSMFTRRNFLRISSLSAAPILSVLDEFPKQWLSDSPEPVPVRFTGDGPIYSPTDFIAKLGQINQAQPIERDVYGKGGSIDALTKQFATITGKEAAIYLASGTLANQLAISVLSGDNTKVFTQETSHVYRDEADAAQSVFGKRLIPLAPKKAYFTVTELQQSIEEHNQGEVFRSGIGAVSIENPVRRCDGQFVPINEIKQIAAFCRQQGYKLHLDGARLYMAATYSNTSIAEYASYFDTVYISLYKYLGAAGGAVLCGPKATIDRMEHLAKIHGGVVFMSWANAAMALHHLTGLEDRLKRSADQASQLFARLNQLPDLKITAIEGGTNISNLQLSRSVNAKKLNEILWQKHRIGLAGANADGLLKLMVNDSLLNRTNDQLVTAFKEALTQAKA</sequence>
<dbReference type="GO" id="GO:0008732">
    <property type="term" value="F:L-allo-threonine aldolase activity"/>
    <property type="evidence" value="ECO:0007669"/>
    <property type="project" value="TreeGrafter"/>
</dbReference>
<evidence type="ECO:0000259" key="4">
    <source>
        <dbReference type="Pfam" id="PF01212"/>
    </source>
</evidence>
<keyword evidence="5" id="KW-0032">Aminotransferase</keyword>
<feature type="domain" description="Aromatic amino acid beta-eliminating lyase/threonine aldolase" evidence="4">
    <location>
        <begin position="67"/>
        <end position="316"/>
    </location>
</feature>
<keyword evidence="3" id="KW-0663">Pyridoxal phosphate</keyword>
<evidence type="ECO:0000313" key="5">
    <source>
        <dbReference type="EMBL" id="MVM33454.1"/>
    </source>
</evidence>
<comment type="cofactor">
    <cofactor evidence="1">
        <name>pyridoxal 5'-phosphate</name>
        <dbReference type="ChEBI" id="CHEBI:597326"/>
    </cofactor>
</comment>
<protein>
    <submittedName>
        <fullName evidence="5">Aminotransferase class I/II-fold pyridoxal phosphate-dependent enzyme</fullName>
    </submittedName>
</protein>
<dbReference type="InterPro" id="IPR015421">
    <property type="entry name" value="PyrdxlP-dep_Trfase_major"/>
</dbReference>
<dbReference type="GO" id="GO:0006545">
    <property type="term" value="P:glycine biosynthetic process"/>
    <property type="evidence" value="ECO:0007669"/>
    <property type="project" value="TreeGrafter"/>
</dbReference>
<dbReference type="Gene3D" id="3.40.640.10">
    <property type="entry name" value="Type I PLP-dependent aspartate aminotransferase-like (Major domain)"/>
    <property type="match status" value="1"/>
</dbReference>
<dbReference type="InterPro" id="IPR001597">
    <property type="entry name" value="ArAA_b-elim_lyase/Thr_aldolase"/>
</dbReference>
<evidence type="ECO:0000256" key="3">
    <source>
        <dbReference type="ARBA" id="ARBA00022898"/>
    </source>
</evidence>
<comment type="caution">
    <text evidence="5">The sequence shown here is derived from an EMBL/GenBank/DDBJ whole genome shotgun (WGS) entry which is preliminary data.</text>
</comment>
<keyword evidence="5" id="KW-0808">Transferase</keyword>